<dbReference type="InterPro" id="IPR013324">
    <property type="entry name" value="RNA_pol_sigma_r3/r4-like"/>
</dbReference>
<feature type="domain" description="RNA polymerase sigma-70 region 4" evidence="8">
    <location>
        <begin position="126"/>
        <end position="174"/>
    </location>
</feature>
<dbReference type="InterPro" id="IPR014284">
    <property type="entry name" value="RNA_pol_sigma-70_dom"/>
</dbReference>
<dbReference type="Pfam" id="PF04545">
    <property type="entry name" value="Sigma70_r4"/>
    <property type="match status" value="1"/>
</dbReference>
<proteinExistence type="inferred from homology"/>
<dbReference type="NCBIfam" id="TIGR02937">
    <property type="entry name" value="sigma70-ECF"/>
    <property type="match status" value="1"/>
</dbReference>
<evidence type="ECO:0000256" key="5">
    <source>
        <dbReference type="ARBA" id="ARBA00023163"/>
    </source>
</evidence>
<evidence type="ECO:0000256" key="1">
    <source>
        <dbReference type="ARBA" id="ARBA00010641"/>
    </source>
</evidence>
<dbReference type="InterPro" id="IPR000838">
    <property type="entry name" value="RNA_pol_sigma70_ECF_CS"/>
</dbReference>
<dbReference type="CDD" id="cd06171">
    <property type="entry name" value="Sigma70_r4"/>
    <property type="match status" value="1"/>
</dbReference>
<comment type="caution">
    <text evidence="9">The sequence shown here is derived from an EMBL/GenBank/DDBJ whole genome shotgun (WGS) entry which is preliminary data.</text>
</comment>
<keyword evidence="2 6" id="KW-0805">Transcription regulation</keyword>
<evidence type="ECO:0000256" key="2">
    <source>
        <dbReference type="ARBA" id="ARBA00023015"/>
    </source>
</evidence>
<evidence type="ECO:0000256" key="3">
    <source>
        <dbReference type="ARBA" id="ARBA00023082"/>
    </source>
</evidence>
<dbReference type="GO" id="GO:0006352">
    <property type="term" value="P:DNA-templated transcription initiation"/>
    <property type="evidence" value="ECO:0007669"/>
    <property type="project" value="InterPro"/>
</dbReference>
<dbReference type="PROSITE" id="PS01063">
    <property type="entry name" value="SIGMA70_ECF"/>
    <property type="match status" value="1"/>
</dbReference>
<evidence type="ECO:0000259" key="7">
    <source>
        <dbReference type="Pfam" id="PF04542"/>
    </source>
</evidence>
<evidence type="ECO:0000256" key="4">
    <source>
        <dbReference type="ARBA" id="ARBA00023125"/>
    </source>
</evidence>
<dbReference type="SUPFAM" id="SSF88946">
    <property type="entry name" value="Sigma2 domain of RNA polymerase sigma factors"/>
    <property type="match status" value="1"/>
</dbReference>
<sequence length="185" mass="20940">MNLSVGCIVYEMEVNMPEEDARLLRELHDQHAQAVWRYVVHLTGDRAMADDVVQETLLRAWRKPSVLDQSQQSARTWLFTVARNLVIDGRRSAAHRHEFGTDTLPEHPAPDSEADAVLDAWLVSDALAELSVEHRAVIVHAYYGGRSIAEIARELDIPEGTVKSRLHYGLRALRLALQERGVTER</sequence>
<keyword evidence="4 6" id="KW-0238">DNA-binding</keyword>
<feature type="domain" description="RNA polymerase sigma-70 region 2" evidence="7">
    <location>
        <begin position="28"/>
        <end position="94"/>
    </location>
</feature>
<keyword evidence="5 6" id="KW-0804">Transcription</keyword>
<dbReference type="EMBL" id="JACCBJ010000001">
    <property type="protein sequence ID" value="NYD73290.1"/>
    <property type="molecule type" value="Genomic_DNA"/>
</dbReference>
<dbReference type="GO" id="GO:0003677">
    <property type="term" value="F:DNA binding"/>
    <property type="evidence" value="ECO:0007669"/>
    <property type="project" value="UniProtKB-KW"/>
</dbReference>
<dbReference type="SUPFAM" id="SSF88659">
    <property type="entry name" value="Sigma3 and sigma4 domains of RNA polymerase sigma factors"/>
    <property type="match status" value="1"/>
</dbReference>
<dbReference type="InterPro" id="IPR007630">
    <property type="entry name" value="RNA_pol_sigma70_r4"/>
</dbReference>
<evidence type="ECO:0000256" key="6">
    <source>
        <dbReference type="RuleBase" id="RU000716"/>
    </source>
</evidence>
<evidence type="ECO:0000313" key="10">
    <source>
        <dbReference type="Proteomes" id="UP000589620"/>
    </source>
</evidence>
<comment type="similarity">
    <text evidence="1 6">Belongs to the sigma-70 factor family. ECF subfamily.</text>
</comment>
<reference evidence="9 10" key="1">
    <citation type="submission" date="2020-07" db="EMBL/GenBank/DDBJ databases">
        <title>Sequencing the genomes of 1000 actinobacteria strains.</title>
        <authorList>
            <person name="Klenk H.-P."/>
        </authorList>
    </citation>
    <scope>NUCLEOTIDE SEQUENCE [LARGE SCALE GENOMIC DNA]</scope>
    <source>
        <strain evidence="9 10">DSM 23871</strain>
    </source>
</reference>
<dbReference type="GO" id="GO:0016987">
    <property type="term" value="F:sigma factor activity"/>
    <property type="evidence" value="ECO:0007669"/>
    <property type="project" value="UniProtKB-KW"/>
</dbReference>
<dbReference type="Proteomes" id="UP000589620">
    <property type="component" value="Unassembled WGS sequence"/>
</dbReference>
<evidence type="ECO:0000313" key="9">
    <source>
        <dbReference type="EMBL" id="NYD73290.1"/>
    </source>
</evidence>
<keyword evidence="3 6" id="KW-0731">Sigma factor</keyword>
<evidence type="ECO:0000259" key="8">
    <source>
        <dbReference type="Pfam" id="PF04545"/>
    </source>
</evidence>
<accession>A0A852SXS9</accession>
<dbReference type="InterPro" id="IPR039425">
    <property type="entry name" value="RNA_pol_sigma-70-like"/>
</dbReference>
<name>A0A852SXS9_9MICO</name>
<dbReference type="RefSeq" id="WP_089911518.1">
    <property type="nucleotide sequence ID" value="NZ_BAAAPX010000001.1"/>
</dbReference>
<dbReference type="Gene3D" id="1.10.1740.10">
    <property type="match status" value="1"/>
</dbReference>
<dbReference type="Gene3D" id="1.10.10.10">
    <property type="entry name" value="Winged helix-like DNA-binding domain superfamily/Winged helix DNA-binding domain"/>
    <property type="match status" value="1"/>
</dbReference>
<gene>
    <name evidence="9" type="ORF">BJ963_000809</name>
</gene>
<protein>
    <recommendedName>
        <fullName evidence="6">RNA polymerase sigma factor</fullName>
    </recommendedName>
</protein>
<keyword evidence="10" id="KW-1185">Reference proteome</keyword>
<dbReference type="Pfam" id="PF04542">
    <property type="entry name" value="Sigma70_r2"/>
    <property type="match status" value="1"/>
</dbReference>
<organism evidence="9 10">
    <name type="scientific">Leifsonia soli</name>
    <dbReference type="NCBI Taxonomy" id="582665"/>
    <lineage>
        <taxon>Bacteria</taxon>
        <taxon>Bacillati</taxon>
        <taxon>Actinomycetota</taxon>
        <taxon>Actinomycetes</taxon>
        <taxon>Micrococcales</taxon>
        <taxon>Microbacteriaceae</taxon>
        <taxon>Leifsonia</taxon>
    </lineage>
</organism>
<dbReference type="InterPro" id="IPR013325">
    <property type="entry name" value="RNA_pol_sigma_r2"/>
</dbReference>
<dbReference type="InterPro" id="IPR036388">
    <property type="entry name" value="WH-like_DNA-bd_sf"/>
</dbReference>
<dbReference type="PANTHER" id="PTHR43133">
    <property type="entry name" value="RNA POLYMERASE ECF-TYPE SIGMA FACTO"/>
    <property type="match status" value="1"/>
</dbReference>
<dbReference type="NCBIfam" id="NF007227">
    <property type="entry name" value="PRK09645.1"/>
    <property type="match status" value="1"/>
</dbReference>
<dbReference type="AlphaFoldDB" id="A0A852SXS9"/>
<dbReference type="InterPro" id="IPR007627">
    <property type="entry name" value="RNA_pol_sigma70_r2"/>
</dbReference>
<dbReference type="PANTHER" id="PTHR43133:SF52">
    <property type="entry name" value="ECF RNA POLYMERASE SIGMA FACTOR SIGL"/>
    <property type="match status" value="1"/>
</dbReference>